<proteinExistence type="predicted"/>
<protein>
    <submittedName>
        <fullName evidence="1">Uncharacterized protein</fullName>
    </submittedName>
</protein>
<geneLocation type="plasmid" evidence="1 2">
    <name>unnamed1</name>
</geneLocation>
<name>A0ABZ0D265_9BURK</name>
<sequence>MMKVALASGQDIEAALNLLGILDALSRGYYPKSEDSEQAPLYFDEDDKDHLSHLWKVLKECLDAAPGFQGRVLFGAATLMDSRNKVVDSSADTLELHPRLVGALQDVDRLNHLVKHLPSAHLLAALNAGESVSVDVARLAEVRAMIDVSLSKKLAVWQAKETEGSGV</sequence>
<keyword evidence="2" id="KW-1185">Reference proteome</keyword>
<reference evidence="1 2" key="1">
    <citation type="submission" date="2023-10" db="EMBL/GenBank/DDBJ databases">
        <title>Bacteria for the degradation of biodegradable plastic PBAT(Polybutylene adipate terephthalate).</title>
        <authorList>
            <person name="Weon H.-Y."/>
            <person name="Yeon J."/>
        </authorList>
    </citation>
    <scope>NUCLEOTIDE SEQUENCE [LARGE SCALE GENOMIC DNA]</scope>
    <source>
        <strain evidence="1 2">SBD 7-3</strain>
        <plasmid evidence="1 2">unnamed1</plasmid>
    </source>
</reference>
<gene>
    <name evidence="1" type="ORF">RXV79_26705</name>
</gene>
<evidence type="ECO:0000313" key="2">
    <source>
        <dbReference type="Proteomes" id="UP001303946"/>
    </source>
</evidence>
<dbReference type="Proteomes" id="UP001303946">
    <property type="component" value="Plasmid unnamed1"/>
</dbReference>
<keyword evidence="1" id="KW-0614">Plasmid</keyword>
<evidence type="ECO:0000313" key="1">
    <source>
        <dbReference type="EMBL" id="WOB11225.1"/>
    </source>
</evidence>
<dbReference type="RefSeq" id="WP_316704424.1">
    <property type="nucleotide sequence ID" value="NZ_CP136337.1"/>
</dbReference>
<accession>A0ABZ0D265</accession>
<organism evidence="1 2">
    <name type="scientific">Piscinibacter gummiphilus</name>
    <dbReference type="NCBI Taxonomy" id="946333"/>
    <lineage>
        <taxon>Bacteria</taxon>
        <taxon>Pseudomonadati</taxon>
        <taxon>Pseudomonadota</taxon>
        <taxon>Betaproteobacteria</taxon>
        <taxon>Burkholderiales</taxon>
        <taxon>Sphaerotilaceae</taxon>
        <taxon>Piscinibacter</taxon>
    </lineage>
</organism>
<dbReference type="EMBL" id="CP136337">
    <property type="protein sequence ID" value="WOB11225.1"/>
    <property type="molecule type" value="Genomic_DNA"/>
</dbReference>